<gene>
    <name evidence="1" type="ORF">JRJ22_12205</name>
</gene>
<dbReference type="EMBL" id="CP070969">
    <property type="protein sequence ID" value="QSF47258.1"/>
    <property type="molecule type" value="Genomic_DNA"/>
</dbReference>
<evidence type="ECO:0000313" key="2">
    <source>
        <dbReference type="Proteomes" id="UP000663452"/>
    </source>
</evidence>
<dbReference type="RefSeq" id="WP_206104683.1">
    <property type="nucleotide sequence ID" value="NZ_CP070969.1"/>
</dbReference>
<dbReference type="InterPro" id="IPR046117">
    <property type="entry name" value="DUF6054"/>
</dbReference>
<organism evidence="1 2">
    <name type="scientific">Paenibacillus tianjinensis</name>
    <dbReference type="NCBI Taxonomy" id="2810347"/>
    <lineage>
        <taxon>Bacteria</taxon>
        <taxon>Bacillati</taxon>
        <taxon>Bacillota</taxon>
        <taxon>Bacilli</taxon>
        <taxon>Bacillales</taxon>
        <taxon>Paenibacillaceae</taxon>
        <taxon>Paenibacillus</taxon>
    </lineage>
</organism>
<dbReference type="Proteomes" id="UP000663452">
    <property type="component" value="Chromosome"/>
</dbReference>
<reference evidence="1 2" key="1">
    <citation type="submission" date="2021-02" db="EMBL/GenBank/DDBJ databases">
        <title>Paenibacillus tianjinensis sp. nov.</title>
        <authorList>
            <person name="Liu H."/>
        </authorList>
    </citation>
    <scope>NUCLEOTIDE SEQUENCE [LARGE SCALE GENOMIC DNA]</scope>
    <source>
        <strain evidence="1 2">TB2019</strain>
    </source>
</reference>
<dbReference type="Pfam" id="PF19524">
    <property type="entry name" value="DUF6054"/>
    <property type="match status" value="1"/>
</dbReference>
<name>A0ABX7LGL6_9BACL</name>
<evidence type="ECO:0000313" key="1">
    <source>
        <dbReference type="EMBL" id="QSF47258.1"/>
    </source>
</evidence>
<protein>
    <submittedName>
        <fullName evidence="1">Uncharacterized protein</fullName>
    </submittedName>
</protein>
<sequence>MNEVFRLDISLQPDAAITLVKEGLTEQSELLHQELHNLGDGRMIGTLVYERYFFRTGNQAALVVIVDNLCGVSKVRLIPAGSSNSMLFKIDRGAGKSFASSVEKILSPYILK</sequence>
<accession>A0ABX7LGL6</accession>
<proteinExistence type="predicted"/>
<keyword evidence="2" id="KW-1185">Reference proteome</keyword>